<reference evidence="17 18" key="1">
    <citation type="submission" date="2020-11" db="EMBL/GenBank/DDBJ databases">
        <authorList>
            <person name="Wallbank WR R."/>
            <person name="Pardo Diaz C."/>
            <person name="Kozak K."/>
            <person name="Martin S."/>
            <person name="Jiggins C."/>
            <person name="Moest M."/>
            <person name="Warren A I."/>
            <person name="Generalovic N T."/>
            <person name="Byers J.R.P. K."/>
            <person name="Montejo-Kovacevich G."/>
            <person name="Yen C E."/>
        </authorList>
    </citation>
    <scope>NUCLEOTIDE SEQUENCE [LARGE SCALE GENOMIC DNA]</scope>
</reference>
<evidence type="ECO:0000256" key="13">
    <source>
        <dbReference type="ARBA" id="ARBA00023136"/>
    </source>
</evidence>
<dbReference type="GO" id="GO:0005506">
    <property type="term" value="F:iron ion binding"/>
    <property type="evidence" value="ECO:0007669"/>
    <property type="project" value="InterPro"/>
</dbReference>
<dbReference type="SUPFAM" id="SSF48264">
    <property type="entry name" value="Cytochrome P450"/>
    <property type="match status" value="1"/>
</dbReference>
<evidence type="ECO:0000256" key="4">
    <source>
        <dbReference type="ARBA" id="ARBA00004406"/>
    </source>
</evidence>
<dbReference type="InterPro" id="IPR002401">
    <property type="entry name" value="Cyt_P450_E_grp-I"/>
</dbReference>
<dbReference type="CDD" id="cd11056">
    <property type="entry name" value="CYP6-like"/>
    <property type="match status" value="1"/>
</dbReference>
<keyword evidence="18" id="KW-1185">Reference proteome</keyword>
<keyword evidence="11 14" id="KW-0408">Iron</keyword>
<keyword evidence="10 15" id="KW-0560">Oxidoreductase</keyword>
<feature type="binding site" description="axial binding residue" evidence="14">
    <location>
        <position position="463"/>
    </location>
    <ligand>
        <name>heme</name>
        <dbReference type="ChEBI" id="CHEBI:30413"/>
    </ligand>
    <ligandPart>
        <name>Fe</name>
        <dbReference type="ChEBI" id="CHEBI:18248"/>
    </ligandPart>
</feature>
<evidence type="ECO:0000256" key="1">
    <source>
        <dbReference type="ARBA" id="ARBA00001971"/>
    </source>
</evidence>
<dbReference type="OMA" id="VLIYKWS"/>
<evidence type="ECO:0000256" key="7">
    <source>
        <dbReference type="ARBA" id="ARBA00022723"/>
    </source>
</evidence>
<keyword evidence="7 14" id="KW-0479">Metal-binding</keyword>
<gene>
    <name evidence="17" type="ORF">HERILL_LOCUS7623</name>
</gene>
<dbReference type="GO" id="GO:0016705">
    <property type="term" value="F:oxidoreductase activity, acting on paired donors, with incorporation or reduction of molecular oxygen"/>
    <property type="evidence" value="ECO:0007669"/>
    <property type="project" value="InterPro"/>
</dbReference>
<evidence type="ECO:0000256" key="3">
    <source>
        <dbReference type="ARBA" id="ARBA00004174"/>
    </source>
</evidence>
<dbReference type="AlphaFoldDB" id="A0A7R8UQE9"/>
<dbReference type="PANTHER" id="PTHR24292">
    <property type="entry name" value="CYTOCHROME P450"/>
    <property type="match status" value="1"/>
</dbReference>
<comment type="similarity">
    <text evidence="5 15">Belongs to the cytochrome P450 family.</text>
</comment>
<dbReference type="EMBL" id="LR899011">
    <property type="protein sequence ID" value="CAD7084745.1"/>
    <property type="molecule type" value="Genomic_DNA"/>
</dbReference>
<keyword evidence="16" id="KW-0732">Signal</keyword>
<evidence type="ECO:0008006" key="19">
    <source>
        <dbReference type="Google" id="ProtNLM"/>
    </source>
</evidence>
<dbReference type="PRINTS" id="PR00463">
    <property type="entry name" value="EP450I"/>
</dbReference>
<name>A0A7R8UQE9_HERIL</name>
<evidence type="ECO:0000256" key="15">
    <source>
        <dbReference type="RuleBase" id="RU000461"/>
    </source>
</evidence>
<dbReference type="InterPro" id="IPR017972">
    <property type="entry name" value="Cyt_P450_CS"/>
</dbReference>
<feature type="signal peptide" evidence="16">
    <location>
        <begin position="1"/>
        <end position="20"/>
    </location>
</feature>
<dbReference type="Pfam" id="PF00067">
    <property type="entry name" value="p450"/>
    <property type="match status" value="1"/>
</dbReference>
<evidence type="ECO:0000256" key="5">
    <source>
        <dbReference type="ARBA" id="ARBA00010617"/>
    </source>
</evidence>
<dbReference type="Proteomes" id="UP000594454">
    <property type="component" value="Chromosome 3"/>
</dbReference>
<feature type="chain" id="PRO_5031187205" description="Cytochrome P450" evidence="16">
    <location>
        <begin position="21"/>
        <end position="520"/>
    </location>
</feature>
<proteinExistence type="inferred from homology"/>
<evidence type="ECO:0000313" key="18">
    <source>
        <dbReference type="Proteomes" id="UP000594454"/>
    </source>
</evidence>
<comment type="subcellular location">
    <subcellularLocation>
        <location evidence="4">Endoplasmic reticulum membrane</location>
        <topology evidence="4">Peripheral membrane protein</topology>
    </subcellularLocation>
    <subcellularLocation>
        <location evidence="3">Microsome membrane</location>
        <topology evidence="3">Peripheral membrane protein</topology>
    </subcellularLocation>
</comment>
<evidence type="ECO:0000256" key="12">
    <source>
        <dbReference type="ARBA" id="ARBA00023033"/>
    </source>
</evidence>
<dbReference type="Gene3D" id="1.10.630.10">
    <property type="entry name" value="Cytochrome P450"/>
    <property type="match status" value="1"/>
</dbReference>
<keyword evidence="6 14" id="KW-0349">Heme</keyword>
<dbReference type="InterPro" id="IPR001128">
    <property type="entry name" value="Cyt_P450"/>
</dbReference>
<dbReference type="PANTHER" id="PTHR24292:SF54">
    <property type="entry name" value="CYP9F3-RELATED"/>
    <property type="match status" value="1"/>
</dbReference>
<keyword evidence="9" id="KW-0492">Microsome</keyword>
<dbReference type="GO" id="GO:0020037">
    <property type="term" value="F:heme binding"/>
    <property type="evidence" value="ECO:0007669"/>
    <property type="project" value="InterPro"/>
</dbReference>
<dbReference type="GO" id="GO:0004497">
    <property type="term" value="F:monooxygenase activity"/>
    <property type="evidence" value="ECO:0007669"/>
    <property type="project" value="UniProtKB-KW"/>
</dbReference>
<accession>A0A7R8UQE9</accession>
<dbReference type="GO" id="GO:0005789">
    <property type="term" value="C:endoplasmic reticulum membrane"/>
    <property type="evidence" value="ECO:0007669"/>
    <property type="project" value="UniProtKB-SubCell"/>
</dbReference>
<evidence type="ECO:0000313" key="17">
    <source>
        <dbReference type="EMBL" id="CAD7084745.1"/>
    </source>
</evidence>
<evidence type="ECO:0000256" key="16">
    <source>
        <dbReference type="SAM" id="SignalP"/>
    </source>
</evidence>
<keyword evidence="12 15" id="KW-0503">Monooxygenase</keyword>
<dbReference type="PROSITE" id="PS00086">
    <property type="entry name" value="CYTOCHROME_P450"/>
    <property type="match status" value="1"/>
</dbReference>
<comment type="function">
    <text evidence="2">May be involved in the metabolism of insect hormones and in the breakdown of synthetic insecticides.</text>
</comment>
<dbReference type="InParanoid" id="A0A7R8UQE9"/>
<keyword evidence="13" id="KW-0472">Membrane</keyword>
<evidence type="ECO:0000256" key="10">
    <source>
        <dbReference type="ARBA" id="ARBA00023002"/>
    </source>
</evidence>
<dbReference type="FunFam" id="1.10.630.10:FF:000042">
    <property type="entry name" value="Cytochrome P450"/>
    <property type="match status" value="1"/>
</dbReference>
<comment type="cofactor">
    <cofactor evidence="1 14">
        <name>heme</name>
        <dbReference type="ChEBI" id="CHEBI:30413"/>
    </cofactor>
</comment>
<evidence type="ECO:0000256" key="11">
    <source>
        <dbReference type="ARBA" id="ARBA00023004"/>
    </source>
</evidence>
<evidence type="ECO:0000256" key="8">
    <source>
        <dbReference type="ARBA" id="ARBA00022824"/>
    </source>
</evidence>
<dbReference type="InterPro" id="IPR036396">
    <property type="entry name" value="Cyt_P450_sf"/>
</dbReference>
<keyword evidence="8" id="KW-0256">Endoplasmic reticulum</keyword>
<dbReference type="PRINTS" id="PR00385">
    <property type="entry name" value="P450"/>
</dbReference>
<organism evidence="17 18">
    <name type="scientific">Hermetia illucens</name>
    <name type="common">Black soldier fly</name>
    <dbReference type="NCBI Taxonomy" id="343691"/>
    <lineage>
        <taxon>Eukaryota</taxon>
        <taxon>Metazoa</taxon>
        <taxon>Ecdysozoa</taxon>
        <taxon>Arthropoda</taxon>
        <taxon>Hexapoda</taxon>
        <taxon>Insecta</taxon>
        <taxon>Pterygota</taxon>
        <taxon>Neoptera</taxon>
        <taxon>Endopterygota</taxon>
        <taxon>Diptera</taxon>
        <taxon>Brachycera</taxon>
        <taxon>Stratiomyomorpha</taxon>
        <taxon>Stratiomyidae</taxon>
        <taxon>Hermetiinae</taxon>
        <taxon>Hermetia</taxon>
    </lineage>
</organism>
<dbReference type="OrthoDB" id="2789670at2759"/>
<evidence type="ECO:0000256" key="6">
    <source>
        <dbReference type="ARBA" id="ARBA00022617"/>
    </source>
</evidence>
<evidence type="ECO:0000256" key="9">
    <source>
        <dbReference type="ARBA" id="ARBA00022848"/>
    </source>
</evidence>
<dbReference type="InterPro" id="IPR050476">
    <property type="entry name" value="Insect_CytP450_Detox"/>
</dbReference>
<evidence type="ECO:0000256" key="14">
    <source>
        <dbReference type="PIRSR" id="PIRSR602401-1"/>
    </source>
</evidence>
<protein>
    <recommendedName>
        <fullName evidence="19">Cytochrome P450</fullName>
    </recommendedName>
</protein>
<evidence type="ECO:0000256" key="2">
    <source>
        <dbReference type="ARBA" id="ARBA00003690"/>
    </source>
</evidence>
<sequence length="520" mass="60344">MLFFVFALTVIVWCLIKIASKHYDYFEKRGIKFVKPYPLIGTNYWMLLKKAFAYDLQEKTKEFENEKIFGLYDFQTPVVVLNDPEIIKQITVKDFDHFTDRRLFLNPKMSNVVANLLIVMKGKKWHEMRTSLTPIFTSSKMRLMFELISNCGQQFAENLEVDNAKYGGSKMYEAKDICTKYTCDVIASCAFGYQSDSFQDPDNQFYNLGRSLLELRTPKMTMKLLMMRFSPAISRLLGFSMFDRQAAQNFYRLIVETIAAREQKENVRPDLINLLAQLKKGDLKPVDEDGNEGNKTGPIKRHWTDDELVAQCFVFFFAGFETVSTLLVFATYELAVNPDIQLRLREEIEEIQEQLGHGVPITYDAIQGMKYMDMVVNEALRKWPPGLIVDRLCTKNYQYDDKEGLKFNVEVGDLVWIPIYPIHHNPKYYPDPEKFDPERFNEENKQSFNSATFMPFGIGPRNCIGSRFALLEVKTLLFYLLSKFVFELSSETPVPAKLKPFIIGTAPEKPIMLKLKPLKL</sequence>